<sequence>MLTGKGEKAKVPTAKAAAATRRRTFGVDTSGVGTPAATVHMTDTCTETQEVHTTDATNASDGAEAAMGVLGAATSSHSTQGPPTCAEMHNLLQSGAIERASDDMVAAPNGDAGYVDHSVRVAAAAASDDSDDDMEMDSDAEEIALCVRSCWKKETPLMQMPLRRHRELLRG</sequence>
<organism evidence="1">
    <name type="scientific">Prymnesium polylepis</name>
    <dbReference type="NCBI Taxonomy" id="72548"/>
    <lineage>
        <taxon>Eukaryota</taxon>
        <taxon>Haptista</taxon>
        <taxon>Haptophyta</taxon>
        <taxon>Prymnesiophyceae</taxon>
        <taxon>Prymnesiales</taxon>
        <taxon>Prymnesiaceae</taxon>
        <taxon>Prymnesium</taxon>
    </lineage>
</organism>
<name>A0A7S4IXW1_9EUKA</name>
<gene>
    <name evidence="1" type="ORF">CPOL0286_LOCUS13303</name>
</gene>
<dbReference type="AlphaFoldDB" id="A0A7S4IXW1"/>
<protein>
    <submittedName>
        <fullName evidence="1">Uncharacterized protein</fullName>
    </submittedName>
</protein>
<reference evidence="1" key="1">
    <citation type="submission" date="2021-01" db="EMBL/GenBank/DDBJ databases">
        <authorList>
            <person name="Corre E."/>
            <person name="Pelletier E."/>
            <person name="Niang G."/>
            <person name="Scheremetjew M."/>
            <person name="Finn R."/>
            <person name="Kale V."/>
            <person name="Holt S."/>
            <person name="Cochrane G."/>
            <person name="Meng A."/>
            <person name="Brown T."/>
            <person name="Cohen L."/>
        </authorList>
    </citation>
    <scope>NUCLEOTIDE SEQUENCE</scope>
    <source>
        <strain evidence="1">UIO037</strain>
    </source>
</reference>
<evidence type="ECO:0000313" key="1">
    <source>
        <dbReference type="EMBL" id="CAE2242969.1"/>
    </source>
</evidence>
<dbReference type="EMBL" id="HBKO01029223">
    <property type="protein sequence ID" value="CAE2242969.1"/>
    <property type="molecule type" value="Transcribed_RNA"/>
</dbReference>
<accession>A0A7S4IXW1</accession>
<proteinExistence type="predicted"/>